<protein>
    <submittedName>
        <fullName evidence="3">DUF3854 domain-containing protein</fullName>
    </submittedName>
</protein>
<evidence type="ECO:0000313" key="2">
    <source>
        <dbReference type="EMBL" id="CAG9701803.1"/>
    </source>
</evidence>
<evidence type="ECO:0000259" key="1">
    <source>
        <dbReference type="Pfam" id="PF12965"/>
    </source>
</evidence>
<sequence length="377" mass="43209">MAVTQFSGCTWYPIRSGNICPICGSKKGRCAFMTNKDNVIVMYRCKYAQSNRPSRDGWYIHLANEINGDTPPKIIDCADYKPEPITDELLDLWDKVYKEFRNKSIHLSGSALYPAHKKNLIDRGLDEKTINALGCFSIPLNNQVNYKNYQCSLRTSIVNSLLEYFKPESLIRVPGFRKIKSNNKEFISFKNSIYNNKTEKFEDIDGFFIPYNDYKNRLVGMQYRLTTPVVDEKGKPIRYFWYTTKENSCGSPIDYHIPQNLIVDDAILLTEGALKAKIASEIFGIRSLAEAGVSNYRKLIQELQLVAEHENKKYKILLALDMDKYTNNDVLAAEINTVLLLKSLGYSVTILEWDINKGKGIDDKLTVSKEGFRYLTV</sequence>
<evidence type="ECO:0000313" key="4">
    <source>
        <dbReference type="Proteomes" id="UP000789738"/>
    </source>
</evidence>
<evidence type="ECO:0000313" key="3">
    <source>
        <dbReference type="EMBL" id="CAI3551307.1"/>
    </source>
</evidence>
<dbReference type="EMBL" id="CAMTCP010000099">
    <property type="protein sequence ID" value="CAI3551307.1"/>
    <property type="molecule type" value="Genomic_DNA"/>
</dbReference>
<organism evidence="2 4">
    <name type="scientific">Clostridium neonatale</name>
    <dbReference type="NCBI Taxonomy" id="137838"/>
    <lineage>
        <taxon>Bacteria</taxon>
        <taxon>Bacillati</taxon>
        <taxon>Bacillota</taxon>
        <taxon>Clostridia</taxon>
        <taxon>Eubacteriales</taxon>
        <taxon>Clostridiaceae</taxon>
        <taxon>Clostridium</taxon>
    </lineage>
</organism>
<dbReference type="InterPro" id="IPR024385">
    <property type="entry name" value="DUF3854"/>
</dbReference>
<dbReference type="Proteomes" id="UP001189143">
    <property type="component" value="Unassembled WGS sequence"/>
</dbReference>
<name>A0AA86JFI4_9CLOT</name>
<comment type="caution">
    <text evidence="2">The sequence shown here is derived from an EMBL/GenBank/DDBJ whole genome shotgun (WGS) entry which is preliminary data.</text>
</comment>
<reference evidence="3" key="2">
    <citation type="submission" date="2022-10" db="EMBL/GenBank/DDBJ databases">
        <authorList>
            <person name="Aires J."/>
            <person name="Mesa V."/>
        </authorList>
    </citation>
    <scope>NUCLEOTIDE SEQUENCE</scope>
    <source>
        <strain evidence="3">Clostridium neonatale JD116</strain>
    </source>
</reference>
<proteinExistence type="predicted"/>
<gene>
    <name evidence="3" type="ORF">CNEO2_180052</name>
    <name evidence="2" type="ORF">CNEO_10288</name>
</gene>
<dbReference type="AlphaFoldDB" id="A0AA86JFI4"/>
<feature type="domain" description="DUF3854" evidence="1">
    <location>
        <begin position="266"/>
        <end position="366"/>
    </location>
</feature>
<accession>A0AA86JFI4</accession>
<dbReference type="Proteomes" id="UP000789738">
    <property type="component" value="Unassembled WGS sequence"/>
</dbReference>
<dbReference type="EMBL" id="CAKJVE010000001">
    <property type="protein sequence ID" value="CAG9701803.1"/>
    <property type="molecule type" value="Genomic_DNA"/>
</dbReference>
<reference evidence="2" key="1">
    <citation type="submission" date="2021-10" db="EMBL/GenBank/DDBJ databases">
        <authorList>
            <person name="Mesa V."/>
        </authorList>
    </citation>
    <scope>NUCLEOTIDE SEQUENCE</scope>
    <source>
        <strain evidence="2">CC3_PB</strain>
    </source>
</reference>
<dbReference type="RefSeq" id="WP_210886012.1">
    <property type="nucleotide sequence ID" value="NZ_CAKJVE010000001.1"/>
</dbReference>
<dbReference type="Pfam" id="PF12965">
    <property type="entry name" value="DUF3854"/>
    <property type="match status" value="1"/>
</dbReference>